<proteinExistence type="predicted"/>
<organism evidence="1">
    <name type="scientific">marine metagenome</name>
    <dbReference type="NCBI Taxonomy" id="408172"/>
    <lineage>
        <taxon>unclassified sequences</taxon>
        <taxon>metagenomes</taxon>
        <taxon>ecological metagenomes</taxon>
    </lineage>
</organism>
<evidence type="ECO:0000313" key="1">
    <source>
        <dbReference type="EMBL" id="SVE53184.1"/>
    </source>
</evidence>
<dbReference type="AlphaFoldDB" id="A0A383E987"/>
<feature type="non-terminal residue" evidence="1">
    <location>
        <position position="48"/>
    </location>
</feature>
<dbReference type="EMBL" id="UINC01223830">
    <property type="protein sequence ID" value="SVE53184.1"/>
    <property type="molecule type" value="Genomic_DNA"/>
</dbReference>
<protein>
    <submittedName>
        <fullName evidence="1">Uncharacterized protein</fullName>
    </submittedName>
</protein>
<gene>
    <name evidence="1" type="ORF">METZ01_LOCUS506038</name>
</gene>
<sequence length="48" mass="5458">MKNWMKMSAFVLMASLMTSMTVNANEKILIGLVTKTESNPFFVKMREG</sequence>
<accession>A0A383E987</accession>
<name>A0A383E987_9ZZZZ</name>
<reference evidence="1" key="1">
    <citation type="submission" date="2018-05" db="EMBL/GenBank/DDBJ databases">
        <authorList>
            <person name="Lanie J.A."/>
            <person name="Ng W.-L."/>
            <person name="Kazmierczak K.M."/>
            <person name="Andrzejewski T.M."/>
            <person name="Davidsen T.M."/>
            <person name="Wayne K.J."/>
            <person name="Tettelin H."/>
            <person name="Glass J.I."/>
            <person name="Rusch D."/>
            <person name="Podicherti R."/>
            <person name="Tsui H.-C.T."/>
            <person name="Winkler M.E."/>
        </authorList>
    </citation>
    <scope>NUCLEOTIDE SEQUENCE</scope>
</reference>